<feature type="region of interest" description="Disordered" evidence="1">
    <location>
        <begin position="152"/>
        <end position="177"/>
    </location>
</feature>
<evidence type="ECO:0000256" key="1">
    <source>
        <dbReference type="SAM" id="MobiDB-lite"/>
    </source>
</evidence>
<accession>A0AAD4LRM0</accession>
<evidence type="ECO:0000313" key="3">
    <source>
        <dbReference type="Proteomes" id="UP001201163"/>
    </source>
</evidence>
<organism evidence="2 3">
    <name type="scientific">Lactarius akahatsu</name>
    <dbReference type="NCBI Taxonomy" id="416441"/>
    <lineage>
        <taxon>Eukaryota</taxon>
        <taxon>Fungi</taxon>
        <taxon>Dikarya</taxon>
        <taxon>Basidiomycota</taxon>
        <taxon>Agaricomycotina</taxon>
        <taxon>Agaricomycetes</taxon>
        <taxon>Russulales</taxon>
        <taxon>Russulaceae</taxon>
        <taxon>Lactarius</taxon>
    </lineage>
</organism>
<sequence>MAPFKKPLFAPPPPLTLYHFFMKADLSINQSASSSFKAPKRVKVGLSNSRIKQKTTHTPAEIIVLVSEDDAPVMRTKRKAKDPAESSSDVEVVEILVDVQQAHTSSSRKMEKTAHGAGFGGSGIECLFTLPQDESLHFVGFGRPRLLVPTEDTRHSTEGEQPLATGSGFPQDESSVPTSAPLLAADLGVSARSAIVASDSNSHISATTPSSCLDNLIKIDDEWSTGDDELARPNPGEFEDVLKLTDDDEVQHVLKVEGESLSASGDNTLDQCPFCGRSLTSLAPLVSSLL</sequence>
<dbReference type="EMBL" id="JAKELL010000002">
    <property type="protein sequence ID" value="KAH9000036.1"/>
    <property type="molecule type" value="Genomic_DNA"/>
</dbReference>
<protein>
    <submittedName>
        <fullName evidence="2">Uncharacterized protein</fullName>
    </submittedName>
</protein>
<gene>
    <name evidence="2" type="ORF">EDB92DRAFT_459350</name>
</gene>
<reference evidence="2" key="1">
    <citation type="submission" date="2022-01" db="EMBL/GenBank/DDBJ databases">
        <title>Comparative genomics reveals a dynamic genome evolution in the ectomycorrhizal milk-cap (Lactarius) mushrooms.</title>
        <authorList>
            <consortium name="DOE Joint Genome Institute"/>
            <person name="Lebreton A."/>
            <person name="Tang N."/>
            <person name="Kuo A."/>
            <person name="LaButti K."/>
            <person name="Drula E."/>
            <person name="Barry K."/>
            <person name="Clum A."/>
            <person name="Lipzen A."/>
            <person name="Mousain D."/>
            <person name="Ng V."/>
            <person name="Wang R."/>
            <person name="Wang X."/>
            <person name="Dai Y."/>
            <person name="Henrissat B."/>
            <person name="Grigoriev I.V."/>
            <person name="Guerin-Laguette A."/>
            <person name="Yu F."/>
            <person name="Martin F.M."/>
        </authorList>
    </citation>
    <scope>NUCLEOTIDE SEQUENCE</scope>
    <source>
        <strain evidence="2">QP</strain>
    </source>
</reference>
<proteinExistence type="predicted"/>
<evidence type="ECO:0000313" key="2">
    <source>
        <dbReference type="EMBL" id="KAH9000036.1"/>
    </source>
</evidence>
<dbReference type="Proteomes" id="UP001201163">
    <property type="component" value="Unassembled WGS sequence"/>
</dbReference>
<keyword evidence="3" id="KW-1185">Reference proteome</keyword>
<comment type="caution">
    <text evidence="2">The sequence shown here is derived from an EMBL/GenBank/DDBJ whole genome shotgun (WGS) entry which is preliminary data.</text>
</comment>
<name>A0AAD4LRM0_9AGAM</name>
<dbReference type="AlphaFoldDB" id="A0AAD4LRM0"/>